<feature type="region of interest" description="Disordered" evidence="9">
    <location>
        <begin position="528"/>
        <end position="568"/>
    </location>
</feature>
<evidence type="ECO:0000256" key="1">
    <source>
        <dbReference type="ARBA" id="ARBA00004370"/>
    </source>
</evidence>
<keyword evidence="3" id="KW-0964">Secreted</keyword>
<evidence type="ECO:0000313" key="11">
    <source>
        <dbReference type="EMBL" id="RPD90078.1"/>
    </source>
</evidence>
<reference evidence="11 12" key="1">
    <citation type="submission" date="2018-11" db="EMBL/GenBank/DDBJ databases">
        <title>Neisseria weixii sp. nov. isolated from the rectal contents of plateau pika (Ochotona cruzoniae).</title>
        <authorList>
            <person name="Zhang G."/>
        </authorList>
    </citation>
    <scope>NUCLEOTIDE SEQUENCE [LARGE SCALE GENOMIC DNA]</scope>
    <source>
        <strain evidence="11 12">10009</strain>
    </source>
</reference>
<dbReference type="InterPro" id="IPR011049">
    <property type="entry name" value="Serralysin-like_metalloprot_C"/>
</dbReference>
<feature type="compositionally biased region" description="Basic and acidic residues" evidence="9">
    <location>
        <begin position="530"/>
        <end position="544"/>
    </location>
</feature>
<evidence type="ECO:0000256" key="9">
    <source>
        <dbReference type="SAM" id="MobiDB-lite"/>
    </source>
</evidence>
<dbReference type="AlphaFoldDB" id="A0A3N4N4A4"/>
<dbReference type="GO" id="GO:0090729">
    <property type="term" value="F:toxin activity"/>
    <property type="evidence" value="ECO:0007669"/>
    <property type="project" value="UniProtKB-KW"/>
</dbReference>
<evidence type="ECO:0000313" key="12">
    <source>
        <dbReference type="Proteomes" id="UP000272412"/>
    </source>
</evidence>
<proteinExistence type="predicted"/>
<dbReference type="InterPro" id="IPR003995">
    <property type="entry name" value="RTX_toxin_determinant-A"/>
</dbReference>
<dbReference type="PRINTS" id="PR01488">
    <property type="entry name" value="RTXTOXINA"/>
</dbReference>
<evidence type="ECO:0000256" key="3">
    <source>
        <dbReference type="ARBA" id="ARBA00022525"/>
    </source>
</evidence>
<dbReference type="InterPro" id="IPR010566">
    <property type="entry name" value="Haemolys_ca-bd"/>
</dbReference>
<dbReference type="Pfam" id="PF00353">
    <property type="entry name" value="HemolysinCabind"/>
    <property type="match status" value="3"/>
</dbReference>
<dbReference type="Proteomes" id="UP000272412">
    <property type="component" value="Unassembled WGS sequence"/>
</dbReference>
<evidence type="ECO:0000259" key="10">
    <source>
        <dbReference type="Pfam" id="PF06594"/>
    </source>
</evidence>
<dbReference type="PANTHER" id="PTHR38340">
    <property type="entry name" value="S-LAYER PROTEIN"/>
    <property type="match status" value="1"/>
</dbReference>
<feature type="domain" description="Haemolysin-type calcium binding-related" evidence="10">
    <location>
        <begin position="631"/>
        <end position="665"/>
    </location>
</feature>
<name>A0A3N4N4A4_9NEIS</name>
<dbReference type="RefSeq" id="WP_148083940.1">
    <property type="nucleotide sequence ID" value="NZ_RPFL01000004.1"/>
</dbReference>
<feature type="non-terminal residue" evidence="11">
    <location>
        <position position="1"/>
    </location>
</feature>
<evidence type="ECO:0000256" key="2">
    <source>
        <dbReference type="ARBA" id="ARBA00004613"/>
    </source>
</evidence>
<dbReference type="InterPro" id="IPR050557">
    <property type="entry name" value="RTX_toxin/Mannuronan_C5-epim"/>
</dbReference>
<keyword evidence="12" id="KW-1185">Reference proteome</keyword>
<protein>
    <submittedName>
        <fullName evidence="11">Calcium-binding protein</fullName>
    </submittedName>
</protein>
<evidence type="ECO:0000256" key="6">
    <source>
        <dbReference type="ARBA" id="ARBA00022837"/>
    </source>
</evidence>
<feature type="domain" description="Haemolysin-type calcium binding-related" evidence="10">
    <location>
        <begin position="433"/>
        <end position="465"/>
    </location>
</feature>
<dbReference type="PROSITE" id="PS00330">
    <property type="entry name" value="HEMOLYSIN_CALCIUM"/>
    <property type="match status" value="6"/>
</dbReference>
<dbReference type="GO" id="GO:0005509">
    <property type="term" value="F:calcium ion binding"/>
    <property type="evidence" value="ECO:0007669"/>
    <property type="project" value="InterPro"/>
</dbReference>
<organism evidence="11 12">
    <name type="scientific">Neisseria weixii</name>
    <dbReference type="NCBI Taxonomy" id="1853276"/>
    <lineage>
        <taxon>Bacteria</taxon>
        <taxon>Pseudomonadati</taxon>
        <taxon>Pseudomonadota</taxon>
        <taxon>Betaproteobacteria</taxon>
        <taxon>Neisseriales</taxon>
        <taxon>Neisseriaceae</taxon>
        <taxon>Neisseria</taxon>
    </lineage>
</organism>
<evidence type="ECO:0000256" key="7">
    <source>
        <dbReference type="ARBA" id="ARBA00023026"/>
    </source>
</evidence>
<keyword evidence="7" id="KW-0843">Virulence</keyword>
<dbReference type="Gene3D" id="2.150.10.10">
    <property type="entry name" value="Serralysin-like metalloprotease, C-terminal"/>
    <property type="match status" value="3"/>
</dbReference>
<keyword evidence="8" id="KW-0472">Membrane</keyword>
<keyword evidence="6" id="KW-0106">Calcium</keyword>
<dbReference type="Pfam" id="PF06594">
    <property type="entry name" value="HCBP_related"/>
    <property type="match status" value="2"/>
</dbReference>
<dbReference type="PRINTS" id="PR00313">
    <property type="entry name" value="CABNDNGRPT"/>
</dbReference>
<accession>A0A3N4N4A4</accession>
<evidence type="ECO:0000256" key="5">
    <source>
        <dbReference type="ARBA" id="ARBA00022737"/>
    </source>
</evidence>
<dbReference type="EMBL" id="RPFL01000004">
    <property type="protein sequence ID" value="RPD90078.1"/>
    <property type="molecule type" value="Genomic_DNA"/>
</dbReference>
<keyword evidence="5" id="KW-0677">Repeat</keyword>
<dbReference type="GO" id="GO:0005576">
    <property type="term" value="C:extracellular region"/>
    <property type="evidence" value="ECO:0007669"/>
    <property type="project" value="UniProtKB-SubCell"/>
</dbReference>
<evidence type="ECO:0000256" key="8">
    <source>
        <dbReference type="ARBA" id="ARBA00023136"/>
    </source>
</evidence>
<comment type="caution">
    <text evidence="11">The sequence shown here is derived from an EMBL/GenBank/DDBJ whole genome shotgun (WGS) entry which is preliminary data.</text>
</comment>
<sequence>FALAELNIQSLDVAYQDVNTRLGNGNTVAQKGSYTLVDGTTREMGDLLLAADHLHSRYADSVKMTEEQMQAANLQGIGRLRDLREAAALSPDLAETLKAYSDAETKAEQQALLNKLVQEWAKTDPDYHVGFTFSTAMIRTADEGVALTPTQAGLVLGYSVPQEYLDKIQHYRQKVATLDAFSGEKSRVMFSMNDTETKRIFSVIDKAYDSLNKNVYQALLFQTRLQPYLNEIGLRIENGGFVLDYSGVAAKFGNVFAENPEKAFVDLGEFIAYSTTTSNLTELSSLMAQYAKAAVENGTFEQYAQILGTETLAKLRHKLGGESDDHLNGNELANLILGGKGNDTLYGYGGDDILDGGEGGDELHGGPGSDILNGGAGNDKLYGGGSEADTYVFAKGHGRDIVSDSGWKAEHTDTLRFEGANFAGAVFTRNGNDLVVKAYGGEDGVTVSGYFNSSSYRYYNFAFDDKTVTAQDMADIKVEGIGTDGNESLYGWDTVDVLDGGGGNDTLYGYNGNDILRGGLGNDYLNGGEGNDRLEGGEGNDSLHGDNGNDTLIGGEGDDTLHGGPGSDILNGGAGNDKLYGGSYEADTYVFAKGHGRDTVSDYGNKAEHTDLLIFEGSDFSDAVFSRLGNDLVVNAYGDSDQVSVKNFFSSESYRYTAFEFSDKTVASAEVMNYAM</sequence>
<dbReference type="PANTHER" id="PTHR38340:SF1">
    <property type="entry name" value="S-LAYER PROTEIN"/>
    <property type="match status" value="1"/>
</dbReference>
<keyword evidence="4" id="KW-0800">Toxin</keyword>
<dbReference type="SUPFAM" id="SSF51120">
    <property type="entry name" value="beta-Roll"/>
    <property type="match status" value="3"/>
</dbReference>
<dbReference type="InterPro" id="IPR018511">
    <property type="entry name" value="Hemolysin-typ_Ca-bd_CS"/>
</dbReference>
<comment type="subcellular location">
    <subcellularLocation>
        <location evidence="1">Membrane</location>
    </subcellularLocation>
    <subcellularLocation>
        <location evidence="2">Secreted</location>
    </subcellularLocation>
</comment>
<dbReference type="GO" id="GO:0016020">
    <property type="term" value="C:membrane"/>
    <property type="evidence" value="ECO:0007669"/>
    <property type="project" value="UniProtKB-SubCell"/>
</dbReference>
<gene>
    <name evidence="11" type="ORF">EGK74_01880</name>
</gene>
<evidence type="ECO:0000256" key="4">
    <source>
        <dbReference type="ARBA" id="ARBA00022656"/>
    </source>
</evidence>
<dbReference type="InterPro" id="IPR001343">
    <property type="entry name" value="Hemolysn_Ca-bd"/>
</dbReference>